<reference evidence="1" key="2">
    <citation type="submission" date="2020-10" db="EMBL/GenBank/DDBJ databases">
        <title>Mucilaginibacter sp. nov., isolated from soil.</title>
        <authorList>
            <person name="Jeon C.O."/>
        </authorList>
    </citation>
    <scope>NUCLEOTIDE SEQUENCE</scope>
    <source>
        <strain evidence="1">R11</strain>
    </source>
</reference>
<dbReference type="Proteomes" id="UP000638732">
    <property type="component" value="Unassembled WGS sequence"/>
</dbReference>
<sequence length="179" mass="19977">MSVLLTIVASVVIIIGIVLIVAAVTKSEYNVGRSVIINKPQREVFDYIKYLKNQDNYSVWAMMDPSMAKTFEGVDGTPGFKSSWDSSNKKVGKGEQELKNVVDGERIESELHFIKPFDGRANAHMVTDAIGADSTKVNWGFSSKMAYPMNIMLLFMNMDKMMGKDLEVGLQNLKKVLET</sequence>
<proteinExistence type="predicted"/>
<organism evidence="1 2">
    <name type="scientific">Mucilaginibacter agri</name>
    <dbReference type="NCBI Taxonomy" id="2695265"/>
    <lineage>
        <taxon>Bacteria</taxon>
        <taxon>Pseudomonadati</taxon>
        <taxon>Bacteroidota</taxon>
        <taxon>Sphingobacteriia</taxon>
        <taxon>Sphingobacteriales</taxon>
        <taxon>Sphingobacteriaceae</taxon>
        <taxon>Mucilaginibacter</taxon>
    </lineage>
</organism>
<dbReference type="CDD" id="cd07818">
    <property type="entry name" value="SRPBCC_1"/>
    <property type="match status" value="1"/>
</dbReference>
<protein>
    <submittedName>
        <fullName evidence="1">Polyketide cyclase</fullName>
    </submittedName>
</protein>
<gene>
    <name evidence="1" type="ORF">GSY63_09350</name>
</gene>
<dbReference type="AlphaFoldDB" id="A0A965ZF41"/>
<name>A0A965ZF41_9SPHI</name>
<dbReference type="SUPFAM" id="SSF55961">
    <property type="entry name" value="Bet v1-like"/>
    <property type="match status" value="1"/>
</dbReference>
<dbReference type="RefSeq" id="WP_166585522.1">
    <property type="nucleotide sequence ID" value="NZ_WWEO01000041.1"/>
</dbReference>
<evidence type="ECO:0000313" key="2">
    <source>
        <dbReference type="Proteomes" id="UP000638732"/>
    </source>
</evidence>
<keyword evidence="2" id="KW-1185">Reference proteome</keyword>
<dbReference type="EMBL" id="WWEO01000041">
    <property type="protein sequence ID" value="NCD69560.1"/>
    <property type="molecule type" value="Genomic_DNA"/>
</dbReference>
<accession>A0A965ZF41</accession>
<dbReference type="InterPro" id="IPR023393">
    <property type="entry name" value="START-like_dom_sf"/>
</dbReference>
<evidence type="ECO:0000313" key="1">
    <source>
        <dbReference type="EMBL" id="NCD69560.1"/>
    </source>
</evidence>
<dbReference type="Gene3D" id="3.30.530.20">
    <property type="match status" value="1"/>
</dbReference>
<reference evidence="1" key="1">
    <citation type="submission" date="2020-01" db="EMBL/GenBank/DDBJ databases">
        <authorList>
            <person name="Seo Y.L."/>
        </authorList>
    </citation>
    <scope>NUCLEOTIDE SEQUENCE</scope>
    <source>
        <strain evidence="1">R11</strain>
    </source>
</reference>
<comment type="caution">
    <text evidence="1">The sequence shown here is derived from an EMBL/GenBank/DDBJ whole genome shotgun (WGS) entry which is preliminary data.</text>
</comment>